<protein>
    <submittedName>
        <fullName evidence="1">Uncharacterized protein</fullName>
    </submittedName>
</protein>
<name>A0AAW2RRJ8_9LAMI</name>
<sequence length="138" mass="14236">MNDHIGNSLQSDASVSRYMHVGTSAIDRLIAVEDEFMLKLDDHAGLKNDPEGLILDDGMAKGAWGGVDHVMVRGVGDYIVAPSFATHSSAAKANGTVSQVLAVGSPVGVATPAVIDGIASQALGLANDWRAGEELPPS</sequence>
<dbReference type="EMBL" id="JACGWM010000003">
    <property type="protein sequence ID" value="KAL0382704.1"/>
    <property type="molecule type" value="Genomic_DNA"/>
</dbReference>
<dbReference type="AlphaFoldDB" id="A0AAW2RRJ8"/>
<evidence type="ECO:0000313" key="1">
    <source>
        <dbReference type="EMBL" id="KAL0382704.1"/>
    </source>
</evidence>
<organism evidence="1">
    <name type="scientific">Sesamum calycinum</name>
    <dbReference type="NCBI Taxonomy" id="2727403"/>
    <lineage>
        <taxon>Eukaryota</taxon>
        <taxon>Viridiplantae</taxon>
        <taxon>Streptophyta</taxon>
        <taxon>Embryophyta</taxon>
        <taxon>Tracheophyta</taxon>
        <taxon>Spermatophyta</taxon>
        <taxon>Magnoliopsida</taxon>
        <taxon>eudicotyledons</taxon>
        <taxon>Gunneridae</taxon>
        <taxon>Pentapetalae</taxon>
        <taxon>asterids</taxon>
        <taxon>lamiids</taxon>
        <taxon>Lamiales</taxon>
        <taxon>Pedaliaceae</taxon>
        <taxon>Sesamum</taxon>
    </lineage>
</organism>
<reference evidence="1" key="1">
    <citation type="submission" date="2020-06" db="EMBL/GenBank/DDBJ databases">
        <authorList>
            <person name="Li T."/>
            <person name="Hu X."/>
            <person name="Zhang T."/>
            <person name="Song X."/>
            <person name="Zhang H."/>
            <person name="Dai N."/>
            <person name="Sheng W."/>
            <person name="Hou X."/>
            <person name="Wei L."/>
        </authorList>
    </citation>
    <scope>NUCLEOTIDE SEQUENCE</scope>
    <source>
        <strain evidence="1">KEN8</strain>
        <tissue evidence="1">Leaf</tissue>
    </source>
</reference>
<reference evidence="1" key="2">
    <citation type="journal article" date="2024" name="Plant">
        <title>Genomic evolution and insights into agronomic trait innovations of Sesamum species.</title>
        <authorList>
            <person name="Miao H."/>
            <person name="Wang L."/>
            <person name="Qu L."/>
            <person name="Liu H."/>
            <person name="Sun Y."/>
            <person name="Le M."/>
            <person name="Wang Q."/>
            <person name="Wei S."/>
            <person name="Zheng Y."/>
            <person name="Lin W."/>
            <person name="Duan Y."/>
            <person name="Cao H."/>
            <person name="Xiong S."/>
            <person name="Wang X."/>
            <person name="Wei L."/>
            <person name="Li C."/>
            <person name="Ma Q."/>
            <person name="Ju M."/>
            <person name="Zhao R."/>
            <person name="Li G."/>
            <person name="Mu C."/>
            <person name="Tian Q."/>
            <person name="Mei H."/>
            <person name="Zhang T."/>
            <person name="Gao T."/>
            <person name="Zhang H."/>
        </authorList>
    </citation>
    <scope>NUCLEOTIDE SEQUENCE</scope>
    <source>
        <strain evidence="1">KEN8</strain>
    </source>
</reference>
<proteinExistence type="predicted"/>
<accession>A0AAW2RRJ8</accession>
<comment type="caution">
    <text evidence="1">The sequence shown here is derived from an EMBL/GenBank/DDBJ whole genome shotgun (WGS) entry which is preliminary data.</text>
</comment>
<gene>
    <name evidence="1" type="ORF">Scaly_0557700</name>
</gene>